<proteinExistence type="predicted"/>
<evidence type="ECO:0000313" key="1">
    <source>
        <dbReference type="EMBL" id="KAJ9654879.1"/>
    </source>
</evidence>
<accession>A0ACC3A3N9</accession>
<organism evidence="1 2">
    <name type="scientific">Neophaeococcomyces mojaviensis</name>
    <dbReference type="NCBI Taxonomy" id="3383035"/>
    <lineage>
        <taxon>Eukaryota</taxon>
        <taxon>Fungi</taxon>
        <taxon>Dikarya</taxon>
        <taxon>Ascomycota</taxon>
        <taxon>Pezizomycotina</taxon>
        <taxon>Eurotiomycetes</taxon>
        <taxon>Chaetothyriomycetidae</taxon>
        <taxon>Chaetothyriales</taxon>
        <taxon>Chaetothyriales incertae sedis</taxon>
        <taxon>Neophaeococcomyces</taxon>
    </lineage>
</organism>
<sequence>MAAQTNGVNGTNDTNGVNGQSHSAIVSPQEFAKQDYDYLIIGGGTAGLAVAARLTENPDVTVGVVEAGKNRLDDMLVDAPALFLQMFGNPDYDWNYKTTPQAGTQKDHIHHMVRGKMLGGSSAINYMMYVRGSDADYNDWAKIVDDPQWNAKEMKQYMRKHQQLEPIDDSVTDRSTMPFVGENHGTSGPIRTSFNPWKLDIEDDVVKAYDAATGYTKKPMDPWSGDHIGFYHTLAAIARTGPHKGKRSHAARGYFEPNQGRPNLRVTTESLVTRINLDGDRATGVTYKHAGQEHTVKVNREVIVSGGTINTPQILELSGIGDPAILSKVGIDCKIENKAVGENFQDHVVIIISHQTKEGIDTLDSIARKEVLEGAMKAYQEEQTGPIACTSTVQGFFPFKLFATPEEQAAAIKRIEEMKDQTPYAKKQQETIVAHLKDDKSANLQTVLVAATVNVEDGHADQSKIFPPLQDPNAPNGITLAGCLQYPASRGSIHITSSDPEVQPAINPGYLTHQSDVDVLAACMKFLAKTADSEPLKSKLGPRVSPDPKLDLTKTEDCKKAVLGWYMGEYHPCGSVAMGDALDSRLKVKGTRNIRVADASVFPGNVSGNIMSSVYMVGEKAADIIKEDWDYGGLKKAAAA</sequence>
<protein>
    <submittedName>
        <fullName evidence="1">Uncharacterized protein</fullName>
    </submittedName>
</protein>
<gene>
    <name evidence="1" type="ORF">H2198_006152</name>
</gene>
<comment type="caution">
    <text evidence="1">The sequence shown here is derived from an EMBL/GenBank/DDBJ whole genome shotgun (WGS) entry which is preliminary data.</text>
</comment>
<evidence type="ECO:0000313" key="2">
    <source>
        <dbReference type="Proteomes" id="UP001172386"/>
    </source>
</evidence>
<keyword evidence="2" id="KW-1185">Reference proteome</keyword>
<reference evidence="1" key="1">
    <citation type="submission" date="2022-10" db="EMBL/GenBank/DDBJ databases">
        <title>Culturing micro-colonial fungi from biological soil crusts in the Mojave desert and describing Neophaeococcomyces mojavensis, and introducing the new genera and species Taxawa tesnikishii.</title>
        <authorList>
            <person name="Kurbessoian T."/>
            <person name="Stajich J.E."/>
        </authorList>
    </citation>
    <scope>NUCLEOTIDE SEQUENCE</scope>
    <source>
        <strain evidence="1">JES_112</strain>
    </source>
</reference>
<dbReference type="EMBL" id="JAPDRQ010000110">
    <property type="protein sequence ID" value="KAJ9654879.1"/>
    <property type="molecule type" value="Genomic_DNA"/>
</dbReference>
<dbReference type="Proteomes" id="UP001172386">
    <property type="component" value="Unassembled WGS sequence"/>
</dbReference>
<name>A0ACC3A3N9_9EURO</name>